<reference evidence="7" key="1">
    <citation type="submission" date="2014-12" db="EMBL/GenBank/DDBJ databases">
        <title>Insight into the proteome of Arion vulgaris.</title>
        <authorList>
            <person name="Aradska J."/>
            <person name="Bulat T."/>
            <person name="Smidak R."/>
            <person name="Sarate P."/>
            <person name="Gangsoo J."/>
            <person name="Sialana F."/>
            <person name="Bilban M."/>
            <person name="Lubec G."/>
        </authorList>
    </citation>
    <scope>NUCLEOTIDE SEQUENCE</scope>
    <source>
        <tissue evidence="7">Skin</tissue>
    </source>
</reference>
<dbReference type="GO" id="GO:0016020">
    <property type="term" value="C:membrane"/>
    <property type="evidence" value="ECO:0007669"/>
    <property type="project" value="UniProtKB-SubCell"/>
</dbReference>
<evidence type="ECO:0000256" key="2">
    <source>
        <dbReference type="ARBA" id="ARBA00009700"/>
    </source>
</evidence>
<feature type="transmembrane region" description="Helical" evidence="6">
    <location>
        <begin position="202"/>
        <end position="220"/>
    </location>
</feature>
<feature type="transmembrane region" description="Helical" evidence="6">
    <location>
        <begin position="276"/>
        <end position="294"/>
    </location>
</feature>
<dbReference type="Pfam" id="PF07851">
    <property type="entry name" value="TMEM120A-B"/>
    <property type="match status" value="1"/>
</dbReference>
<protein>
    <recommendedName>
        <fullName evidence="8">Transmembrane protein 120A</fullName>
    </recommendedName>
</protein>
<name>A0A0B7BWF2_9EUPU</name>
<sequence length="372" mass="43433">MCESQIMSRESSPNALLSGAIEDWNDLEKEYVQLEEDHKKYCDILASLSSAQQKCLGEIAHHRYRIKCIGDLLTRASKAPHGEEENKQMVDLKMKIADRKINFREMEENLPHKNGLYLRIILGQVNVSLLTKEAKFIYKKDYETFKLTVSYIILALAFVSGFLLRSRWCDTSLNFLLVWYYCTLTIRESILRVNGSRIKGWWLTHHFISTVCAGISLIWPDGYTYTEFRFQHLLFVIYLSFVYVLQYYYQSGCLYRLRSLGESHEMDITVEGFMSWMWKGLSFLLPFLYFGYFFQLYNAYALFRLAQHPQCEEWQVLALSAIHLLLFIGNASTTSFVVVNKIKPDGFQLPYLKNKYNFGIGNFLSQGHGHAE</sequence>
<evidence type="ECO:0000256" key="6">
    <source>
        <dbReference type="SAM" id="Phobius"/>
    </source>
</evidence>
<dbReference type="EMBL" id="HACG01049600">
    <property type="protein sequence ID" value="CEK96465.1"/>
    <property type="molecule type" value="Transcribed_RNA"/>
</dbReference>
<gene>
    <name evidence="7" type="primary">ORF212180</name>
</gene>
<feature type="transmembrane region" description="Helical" evidence="6">
    <location>
        <begin position="314"/>
        <end position="339"/>
    </location>
</feature>
<evidence type="ECO:0000256" key="4">
    <source>
        <dbReference type="ARBA" id="ARBA00022989"/>
    </source>
</evidence>
<keyword evidence="4 6" id="KW-1133">Transmembrane helix</keyword>
<organism evidence="7">
    <name type="scientific">Arion vulgaris</name>
    <dbReference type="NCBI Taxonomy" id="1028688"/>
    <lineage>
        <taxon>Eukaryota</taxon>
        <taxon>Metazoa</taxon>
        <taxon>Spiralia</taxon>
        <taxon>Lophotrochozoa</taxon>
        <taxon>Mollusca</taxon>
        <taxon>Gastropoda</taxon>
        <taxon>Heterobranchia</taxon>
        <taxon>Euthyneura</taxon>
        <taxon>Panpulmonata</taxon>
        <taxon>Eupulmonata</taxon>
        <taxon>Stylommatophora</taxon>
        <taxon>Helicina</taxon>
        <taxon>Arionoidea</taxon>
        <taxon>Arionidae</taxon>
        <taxon>Arion</taxon>
    </lineage>
</organism>
<dbReference type="InterPro" id="IPR012926">
    <property type="entry name" value="TMEM120A/B"/>
</dbReference>
<keyword evidence="3 6" id="KW-0812">Transmembrane</keyword>
<proteinExistence type="inferred from homology"/>
<dbReference type="PANTHER" id="PTHR21433:SF0">
    <property type="entry name" value="TRANSMEMBRANE PROTEIN 120 HOMOLOG"/>
    <property type="match status" value="1"/>
</dbReference>
<evidence type="ECO:0000256" key="3">
    <source>
        <dbReference type="ARBA" id="ARBA00022692"/>
    </source>
</evidence>
<feature type="transmembrane region" description="Helical" evidence="6">
    <location>
        <begin position="171"/>
        <end position="190"/>
    </location>
</feature>
<evidence type="ECO:0000256" key="5">
    <source>
        <dbReference type="ARBA" id="ARBA00023136"/>
    </source>
</evidence>
<feature type="transmembrane region" description="Helical" evidence="6">
    <location>
        <begin position="145"/>
        <end position="165"/>
    </location>
</feature>
<accession>A0A0B7BWF2</accession>
<evidence type="ECO:0000313" key="7">
    <source>
        <dbReference type="EMBL" id="CEK96465.1"/>
    </source>
</evidence>
<evidence type="ECO:0000256" key="1">
    <source>
        <dbReference type="ARBA" id="ARBA00004141"/>
    </source>
</evidence>
<dbReference type="AlphaFoldDB" id="A0A0B7BWF2"/>
<comment type="subcellular location">
    <subcellularLocation>
        <location evidence="1">Membrane</location>
        <topology evidence="1">Multi-pass membrane protein</topology>
    </subcellularLocation>
</comment>
<evidence type="ECO:0008006" key="8">
    <source>
        <dbReference type="Google" id="ProtNLM"/>
    </source>
</evidence>
<comment type="similarity">
    <text evidence="2">Belongs to the TMEM120 family.</text>
</comment>
<dbReference type="PANTHER" id="PTHR21433">
    <property type="entry name" value="TRANSMEMBRANE PROTEIN INDUCED BY TUMOR NECROSIS FACTOR ALPHA"/>
    <property type="match status" value="1"/>
</dbReference>
<feature type="transmembrane region" description="Helical" evidence="6">
    <location>
        <begin position="232"/>
        <end position="249"/>
    </location>
</feature>
<keyword evidence="5 6" id="KW-0472">Membrane</keyword>